<evidence type="ECO:0000313" key="3">
    <source>
        <dbReference type="EMBL" id="GGO89566.1"/>
    </source>
</evidence>
<dbReference type="EMBL" id="BMMS01000013">
    <property type="protein sequence ID" value="GGO89566.1"/>
    <property type="molecule type" value="Genomic_DNA"/>
</dbReference>
<comment type="caution">
    <text evidence="3">The sequence shown here is derived from an EMBL/GenBank/DDBJ whole genome shotgun (WGS) entry which is preliminary data.</text>
</comment>
<feature type="compositionally biased region" description="Gly residues" evidence="1">
    <location>
        <begin position="17"/>
        <end position="29"/>
    </location>
</feature>
<gene>
    <name evidence="3" type="ORF">GCM10012280_33030</name>
</gene>
<dbReference type="Proteomes" id="UP000641932">
    <property type="component" value="Unassembled WGS sequence"/>
</dbReference>
<feature type="region of interest" description="Disordered" evidence="1">
    <location>
        <begin position="1"/>
        <end position="29"/>
    </location>
</feature>
<protein>
    <recommendedName>
        <fullName evidence="2">Trypsin-co-occurring domain-containing protein</fullName>
    </recommendedName>
</protein>
<evidence type="ECO:0000313" key="4">
    <source>
        <dbReference type="Proteomes" id="UP000641932"/>
    </source>
</evidence>
<proteinExistence type="predicted"/>
<dbReference type="RefSeq" id="WP_229698487.1">
    <property type="nucleotide sequence ID" value="NZ_BMMS01000013.1"/>
</dbReference>
<feature type="domain" description="Trypsin-co-occurring" evidence="2">
    <location>
        <begin position="30"/>
        <end position="107"/>
    </location>
</feature>
<name>A0A918DY41_9ACTN</name>
<feature type="compositionally biased region" description="Low complexity" evidence="1">
    <location>
        <begin position="1"/>
        <end position="16"/>
    </location>
</feature>
<reference evidence="3" key="1">
    <citation type="journal article" date="2014" name="Int. J. Syst. Evol. Microbiol.">
        <title>Complete genome sequence of Corynebacterium casei LMG S-19264T (=DSM 44701T), isolated from a smear-ripened cheese.</title>
        <authorList>
            <consortium name="US DOE Joint Genome Institute (JGI-PGF)"/>
            <person name="Walter F."/>
            <person name="Albersmeier A."/>
            <person name="Kalinowski J."/>
            <person name="Ruckert C."/>
        </authorList>
    </citation>
    <scope>NUCLEOTIDE SEQUENCE</scope>
    <source>
        <strain evidence="3">CGMCC 4.7201</strain>
    </source>
</reference>
<dbReference type="Pfam" id="PF19631">
    <property type="entry name" value="Trypco2"/>
    <property type="match status" value="1"/>
</dbReference>
<dbReference type="InterPro" id="IPR045608">
    <property type="entry name" value="Trypco2"/>
</dbReference>
<evidence type="ECO:0000259" key="2">
    <source>
        <dbReference type="Pfam" id="PF19631"/>
    </source>
</evidence>
<sequence length="134" mass="13976">MNNGNDNNGNSNSNSGNGNGNGNGNGLGGIELAKAVQAVRDELMEAAADGAGKRLRFEVGEIQMEFAVELRRDKRVKGGVKAWVFTADADRGSGSAHTHKVAFTLKPKDARTGRGWEVGNDDLGDVSAFGTAGE</sequence>
<reference evidence="3" key="2">
    <citation type="submission" date="2020-09" db="EMBL/GenBank/DDBJ databases">
        <authorList>
            <person name="Sun Q."/>
            <person name="Zhou Y."/>
        </authorList>
    </citation>
    <scope>NUCLEOTIDE SEQUENCE</scope>
    <source>
        <strain evidence="3">CGMCC 4.7201</strain>
    </source>
</reference>
<keyword evidence="4" id="KW-1185">Reference proteome</keyword>
<accession>A0A918DY41</accession>
<dbReference type="AlphaFoldDB" id="A0A918DY41"/>
<evidence type="ECO:0000256" key="1">
    <source>
        <dbReference type="SAM" id="MobiDB-lite"/>
    </source>
</evidence>
<organism evidence="3 4">
    <name type="scientific">Wenjunlia tyrosinilytica</name>
    <dbReference type="NCBI Taxonomy" id="1544741"/>
    <lineage>
        <taxon>Bacteria</taxon>
        <taxon>Bacillati</taxon>
        <taxon>Actinomycetota</taxon>
        <taxon>Actinomycetes</taxon>
        <taxon>Kitasatosporales</taxon>
        <taxon>Streptomycetaceae</taxon>
        <taxon>Wenjunlia</taxon>
    </lineage>
</organism>